<organism evidence="2 3">
    <name type="scientific">Actinomadura luteofluorescens</name>
    <dbReference type="NCBI Taxonomy" id="46163"/>
    <lineage>
        <taxon>Bacteria</taxon>
        <taxon>Bacillati</taxon>
        <taxon>Actinomycetota</taxon>
        <taxon>Actinomycetes</taxon>
        <taxon>Streptosporangiales</taxon>
        <taxon>Thermomonosporaceae</taxon>
        <taxon>Actinomadura</taxon>
    </lineage>
</organism>
<gene>
    <name evidence="2" type="ORF">BJY14_003658</name>
</gene>
<sequence>MANDEYGSRPRPRRKTFLIIALGLPGLLGLLAVLYSIGALEGNTPSLGPKNYRANVDCQVNAAGSQGTVTISGTITGDATRYSVTVEVLDAASHQRVGLQTFEVRGTKTFGGTSAAQTPIGPAGIECKITKVA</sequence>
<keyword evidence="1" id="KW-0812">Transmembrane</keyword>
<comment type="caution">
    <text evidence="2">The sequence shown here is derived from an EMBL/GenBank/DDBJ whole genome shotgun (WGS) entry which is preliminary data.</text>
</comment>
<evidence type="ECO:0000256" key="1">
    <source>
        <dbReference type="SAM" id="Phobius"/>
    </source>
</evidence>
<keyword evidence="3" id="KW-1185">Reference proteome</keyword>
<accession>A0A7Y9EI98</accession>
<dbReference type="RefSeq" id="WP_179844719.1">
    <property type="nucleotide sequence ID" value="NZ_JACCBA010000001.1"/>
</dbReference>
<keyword evidence="1" id="KW-1133">Transmembrane helix</keyword>
<feature type="transmembrane region" description="Helical" evidence="1">
    <location>
        <begin position="16"/>
        <end position="37"/>
    </location>
</feature>
<evidence type="ECO:0008006" key="4">
    <source>
        <dbReference type="Google" id="ProtNLM"/>
    </source>
</evidence>
<proteinExistence type="predicted"/>
<name>A0A7Y9EI98_9ACTN</name>
<dbReference type="EMBL" id="JACCBA010000001">
    <property type="protein sequence ID" value="NYD47675.1"/>
    <property type="molecule type" value="Genomic_DNA"/>
</dbReference>
<dbReference type="AlphaFoldDB" id="A0A7Y9EI98"/>
<reference evidence="2 3" key="1">
    <citation type="submission" date="2020-07" db="EMBL/GenBank/DDBJ databases">
        <title>Sequencing the genomes of 1000 actinobacteria strains.</title>
        <authorList>
            <person name="Klenk H.-P."/>
        </authorList>
    </citation>
    <scope>NUCLEOTIDE SEQUENCE [LARGE SCALE GENOMIC DNA]</scope>
    <source>
        <strain evidence="2 3">DSM 40398</strain>
    </source>
</reference>
<dbReference type="Proteomes" id="UP000529783">
    <property type="component" value="Unassembled WGS sequence"/>
</dbReference>
<evidence type="ECO:0000313" key="3">
    <source>
        <dbReference type="Proteomes" id="UP000529783"/>
    </source>
</evidence>
<keyword evidence="1" id="KW-0472">Membrane</keyword>
<protein>
    <recommendedName>
        <fullName evidence="4">DUF4307 domain-containing protein</fullName>
    </recommendedName>
</protein>
<evidence type="ECO:0000313" key="2">
    <source>
        <dbReference type="EMBL" id="NYD47675.1"/>
    </source>
</evidence>